<feature type="region of interest" description="Disordered" evidence="1">
    <location>
        <begin position="66"/>
        <end position="89"/>
    </location>
</feature>
<gene>
    <name evidence="2" type="ORF">EVAR_64492_1</name>
</gene>
<protein>
    <submittedName>
        <fullName evidence="2">Uncharacterized protein</fullName>
    </submittedName>
</protein>
<evidence type="ECO:0000256" key="1">
    <source>
        <dbReference type="SAM" id="MobiDB-lite"/>
    </source>
</evidence>
<keyword evidence="3" id="KW-1185">Reference proteome</keyword>
<proteinExistence type="predicted"/>
<reference evidence="2 3" key="1">
    <citation type="journal article" date="2019" name="Commun. Biol.">
        <title>The bagworm genome reveals a unique fibroin gene that provides high tensile strength.</title>
        <authorList>
            <person name="Kono N."/>
            <person name="Nakamura H."/>
            <person name="Ohtoshi R."/>
            <person name="Tomita M."/>
            <person name="Numata K."/>
            <person name="Arakawa K."/>
        </authorList>
    </citation>
    <scope>NUCLEOTIDE SEQUENCE [LARGE SCALE GENOMIC DNA]</scope>
</reference>
<dbReference type="AlphaFoldDB" id="A0A4C2A7N4"/>
<evidence type="ECO:0000313" key="2">
    <source>
        <dbReference type="EMBL" id="GBP96160.1"/>
    </source>
</evidence>
<organism evidence="2 3">
    <name type="scientific">Eumeta variegata</name>
    <name type="common">Bagworm moth</name>
    <name type="synonym">Eumeta japonica</name>
    <dbReference type="NCBI Taxonomy" id="151549"/>
    <lineage>
        <taxon>Eukaryota</taxon>
        <taxon>Metazoa</taxon>
        <taxon>Ecdysozoa</taxon>
        <taxon>Arthropoda</taxon>
        <taxon>Hexapoda</taxon>
        <taxon>Insecta</taxon>
        <taxon>Pterygota</taxon>
        <taxon>Neoptera</taxon>
        <taxon>Endopterygota</taxon>
        <taxon>Lepidoptera</taxon>
        <taxon>Glossata</taxon>
        <taxon>Ditrysia</taxon>
        <taxon>Tineoidea</taxon>
        <taxon>Psychidae</taxon>
        <taxon>Oiketicinae</taxon>
        <taxon>Eumeta</taxon>
    </lineage>
</organism>
<dbReference type="EMBL" id="BGZK01002745">
    <property type="protein sequence ID" value="GBP96160.1"/>
    <property type="molecule type" value="Genomic_DNA"/>
</dbReference>
<sequence length="89" mass="9779">MTPTSKIQLATNSRKLTGVVNLYSLQSSWGGGLVPPSPCTPRRWYCPKTPTCLTAVIVCPTADTQKERSFNSENVGRAAEKRSSCQKQY</sequence>
<accession>A0A4C2A7N4</accession>
<comment type="caution">
    <text evidence="2">The sequence shown here is derived from an EMBL/GenBank/DDBJ whole genome shotgun (WGS) entry which is preliminary data.</text>
</comment>
<dbReference type="Proteomes" id="UP000299102">
    <property type="component" value="Unassembled WGS sequence"/>
</dbReference>
<name>A0A4C2A7N4_EUMVA</name>
<evidence type="ECO:0000313" key="3">
    <source>
        <dbReference type="Proteomes" id="UP000299102"/>
    </source>
</evidence>